<accession>A9DSD9</accession>
<dbReference type="eggNOG" id="COG3291">
    <property type="taxonomic scope" value="Bacteria"/>
</dbReference>
<protein>
    <submittedName>
        <fullName evidence="1">Uncharacterized protein</fullName>
    </submittedName>
</protein>
<evidence type="ECO:0000313" key="1">
    <source>
        <dbReference type="EMBL" id="EDP96921.1"/>
    </source>
</evidence>
<keyword evidence="2" id="KW-1185">Reference proteome</keyword>
<name>A9DSD9_9FLAO</name>
<sequence>MSKFKIGFIIILAIFAFSGKSKDALFDDKSEAMMDPITYTICDDDGFVDIDISSIQADILETYDSVAIEEAIYVCTSTGAVVKFSDLSGTVDTELICDVSSSFSDIAVDEQEVIYVTDFSTIFSLDDTNCTLATVPGLGTTPTSNSLSFDTQGNMYFGGASGSVVYRFNSDGSTPPYVWHDFGNGTPAGDFVMLGDKMYIAWRNPDGTIQLFEVTLDTNFNYVSHVNLGQIPDATFGLASELGTLYGVSSSEVYKINLDTFTFDTIATNNFTYGAWYGAAGLHEAFSYEITSHSNLADANASVNPLPDQWTNTQQGGQTIYIRVENTLTGDFEIIEVNLIITNTIPELTTPTGISICSENPNSFTFDLTEVETELLQNVTNPVTVTYYNSEEDATANVSAVNSNYNTLLNQETIYVRVQNVDDDCFAITQFDISADLGPTLVMPSNLVACQYENNGIFTLTDVETELLQNNTVPVTVTYHNSMADADSGTNSINTNYQITPGQETIFVRVQNNDNDCFTTTQFDIILSESLQITTPNDITLCANQNNTSVDLSQVEENMLANTTQNVTVTYHTSEDDAANNTNAVSTNYTTNTNQDTIYVRVQDVDTDCFATTQFDITTNTNLNLVTPNNIVACENGNSQLFDLTLVENELLQNVTENVNVSYHASADDALNNVDAMSTNFTLTSGQSTIFIRVENIETTCFETTQFIIEILQNPVVEPMVNSPSARLLTDCYIDNNSNGYFNLNDSYAQIIMTGNTSYSLEFYLSEIDAEQEINSIDPIYYATNDTQEIFVTVTNGNGCKSITNFFVDPDCYETVVDIANISFPGFFTPNNDMANDTWNVRGISIAVQQTAIMYIFDRYGKLLFYFKPGQTQGWDGTYRGKPMPSNEYWYKFQTSEGQTFSGSFSLIR</sequence>
<dbReference type="HOGENOM" id="CLU_319527_0_0_10"/>
<dbReference type="STRING" id="391587.KAOT1_17198"/>
<evidence type="ECO:0000313" key="2">
    <source>
        <dbReference type="Proteomes" id="UP000002945"/>
    </source>
</evidence>
<reference evidence="1 2" key="1">
    <citation type="journal article" date="2011" name="J. Bacteriol.">
        <title>Genome sequence of the algicidal bacterium Kordia algicida OT-1.</title>
        <authorList>
            <person name="Lee H.S."/>
            <person name="Kang S.G."/>
            <person name="Kwon K.K."/>
            <person name="Lee J.H."/>
            <person name="Kim S.J."/>
        </authorList>
    </citation>
    <scope>NUCLEOTIDE SEQUENCE [LARGE SCALE GENOMIC DNA]</scope>
    <source>
        <strain evidence="1 2">OT-1</strain>
    </source>
</reference>
<comment type="caution">
    <text evidence="1">The sequence shown here is derived from an EMBL/GenBank/DDBJ whole genome shotgun (WGS) entry which is preliminary data.</text>
</comment>
<dbReference type="RefSeq" id="WP_007095974.1">
    <property type="nucleotide sequence ID" value="NZ_CP142125.1"/>
</dbReference>
<dbReference type="SUPFAM" id="SSF101898">
    <property type="entry name" value="NHL repeat"/>
    <property type="match status" value="1"/>
</dbReference>
<dbReference type="InterPro" id="IPR026341">
    <property type="entry name" value="T9SS_type_B"/>
</dbReference>
<dbReference type="AlphaFoldDB" id="A9DSD9"/>
<dbReference type="Pfam" id="PF13585">
    <property type="entry name" value="CHU_C"/>
    <property type="match status" value="1"/>
</dbReference>
<dbReference type="OrthoDB" id="9765926at2"/>
<gene>
    <name evidence="1" type="ORF">KAOT1_17198</name>
</gene>
<dbReference type="EMBL" id="ABIB01000003">
    <property type="protein sequence ID" value="EDP96921.1"/>
    <property type="molecule type" value="Genomic_DNA"/>
</dbReference>
<dbReference type="NCBIfam" id="TIGR04131">
    <property type="entry name" value="Bac_Flav_CTERM"/>
    <property type="match status" value="1"/>
</dbReference>
<organism evidence="1 2">
    <name type="scientific">Kordia algicida OT-1</name>
    <dbReference type="NCBI Taxonomy" id="391587"/>
    <lineage>
        <taxon>Bacteria</taxon>
        <taxon>Pseudomonadati</taxon>
        <taxon>Bacteroidota</taxon>
        <taxon>Flavobacteriia</taxon>
        <taxon>Flavobacteriales</taxon>
        <taxon>Flavobacteriaceae</taxon>
        <taxon>Kordia</taxon>
    </lineage>
</organism>
<proteinExistence type="predicted"/>
<dbReference type="Proteomes" id="UP000002945">
    <property type="component" value="Unassembled WGS sequence"/>
</dbReference>